<dbReference type="SUPFAM" id="SSF55073">
    <property type="entry name" value="Nucleotide cyclase"/>
    <property type="match status" value="1"/>
</dbReference>
<dbReference type="NCBIfam" id="TIGR00254">
    <property type="entry name" value="GGDEF"/>
    <property type="match status" value="1"/>
</dbReference>
<dbReference type="Pfam" id="PF00990">
    <property type="entry name" value="GGDEF"/>
    <property type="match status" value="1"/>
</dbReference>
<dbReference type="Gene3D" id="3.30.450.40">
    <property type="match status" value="1"/>
</dbReference>
<organism evidence="6 7">
    <name type="scientific">Onishia taeanensis</name>
    <dbReference type="NCBI Taxonomy" id="284577"/>
    <lineage>
        <taxon>Bacteria</taxon>
        <taxon>Pseudomonadati</taxon>
        <taxon>Pseudomonadota</taxon>
        <taxon>Gammaproteobacteria</taxon>
        <taxon>Oceanospirillales</taxon>
        <taxon>Halomonadaceae</taxon>
        <taxon>Onishia</taxon>
    </lineage>
</organism>
<dbReference type="GO" id="GO:1902201">
    <property type="term" value="P:negative regulation of bacterial-type flagellum-dependent cell motility"/>
    <property type="evidence" value="ECO:0007669"/>
    <property type="project" value="TreeGrafter"/>
</dbReference>
<evidence type="ECO:0000259" key="5">
    <source>
        <dbReference type="PROSITE" id="PS50887"/>
    </source>
</evidence>
<dbReference type="GO" id="GO:0052621">
    <property type="term" value="F:diguanylate cyclase activity"/>
    <property type="evidence" value="ECO:0007669"/>
    <property type="project" value="UniProtKB-EC"/>
</dbReference>
<dbReference type="GO" id="GO:0005886">
    <property type="term" value="C:plasma membrane"/>
    <property type="evidence" value="ECO:0007669"/>
    <property type="project" value="TreeGrafter"/>
</dbReference>
<dbReference type="OrthoDB" id="73375at2"/>
<dbReference type="GO" id="GO:0043709">
    <property type="term" value="P:cell adhesion involved in single-species biofilm formation"/>
    <property type="evidence" value="ECO:0007669"/>
    <property type="project" value="TreeGrafter"/>
</dbReference>
<comment type="caution">
    <text evidence="6">The sequence shown here is derived from an EMBL/GenBank/DDBJ whole genome shotgun (WGS) entry which is preliminary data.</text>
</comment>
<dbReference type="EMBL" id="QLSX01000004">
    <property type="protein sequence ID" value="RAR62179.1"/>
    <property type="molecule type" value="Genomic_DNA"/>
</dbReference>
<evidence type="ECO:0000256" key="2">
    <source>
        <dbReference type="ARBA" id="ARBA00012528"/>
    </source>
</evidence>
<dbReference type="InterPro" id="IPR029016">
    <property type="entry name" value="GAF-like_dom_sf"/>
</dbReference>
<dbReference type="PROSITE" id="PS50887">
    <property type="entry name" value="GGDEF"/>
    <property type="match status" value="1"/>
</dbReference>
<dbReference type="InterPro" id="IPR000014">
    <property type="entry name" value="PAS"/>
</dbReference>
<dbReference type="Proteomes" id="UP000249700">
    <property type="component" value="Unassembled WGS sequence"/>
</dbReference>
<comment type="catalytic activity">
    <reaction evidence="3">
        <text>2 GTP = 3',3'-c-di-GMP + 2 diphosphate</text>
        <dbReference type="Rhea" id="RHEA:24898"/>
        <dbReference type="ChEBI" id="CHEBI:33019"/>
        <dbReference type="ChEBI" id="CHEBI:37565"/>
        <dbReference type="ChEBI" id="CHEBI:58805"/>
        <dbReference type="EC" id="2.7.7.65"/>
    </reaction>
</comment>
<dbReference type="InterPro" id="IPR035965">
    <property type="entry name" value="PAS-like_dom_sf"/>
</dbReference>
<dbReference type="NCBIfam" id="TIGR00229">
    <property type="entry name" value="sensory_box"/>
    <property type="match status" value="1"/>
</dbReference>
<dbReference type="CDD" id="cd00130">
    <property type="entry name" value="PAS"/>
    <property type="match status" value="1"/>
</dbReference>
<dbReference type="InterPro" id="IPR043128">
    <property type="entry name" value="Rev_trsase/Diguanyl_cyclase"/>
</dbReference>
<comment type="cofactor">
    <cofactor evidence="1">
        <name>Mg(2+)</name>
        <dbReference type="ChEBI" id="CHEBI:18420"/>
    </cofactor>
</comment>
<dbReference type="CDD" id="cd01949">
    <property type="entry name" value="GGDEF"/>
    <property type="match status" value="1"/>
</dbReference>
<accession>A0A328XQK2</accession>
<dbReference type="InterPro" id="IPR000160">
    <property type="entry name" value="GGDEF_dom"/>
</dbReference>
<dbReference type="Gene3D" id="3.30.450.20">
    <property type="entry name" value="PAS domain"/>
    <property type="match status" value="1"/>
</dbReference>
<evidence type="ECO:0000256" key="1">
    <source>
        <dbReference type="ARBA" id="ARBA00001946"/>
    </source>
</evidence>
<dbReference type="Pfam" id="PF01590">
    <property type="entry name" value="GAF"/>
    <property type="match status" value="1"/>
</dbReference>
<evidence type="ECO:0000313" key="7">
    <source>
        <dbReference type="Proteomes" id="UP000249700"/>
    </source>
</evidence>
<dbReference type="SMART" id="SM00091">
    <property type="entry name" value="PAS"/>
    <property type="match status" value="2"/>
</dbReference>
<dbReference type="InterPro" id="IPR003018">
    <property type="entry name" value="GAF"/>
</dbReference>
<evidence type="ECO:0000256" key="3">
    <source>
        <dbReference type="ARBA" id="ARBA00034247"/>
    </source>
</evidence>
<reference evidence="6 7" key="1">
    <citation type="submission" date="2018-06" db="EMBL/GenBank/DDBJ databases">
        <title>Comparative analysis of microorganisms from saline springs in Andes Mountain Range, Colombia.</title>
        <authorList>
            <person name="Rubin E."/>
        </authorList>
    </citation>
    <scope>NUCLEOTIDE SEQUENCE [LARGE SCALE GENOMIC DNA]</scope>
    <source>
        <strain evidence="6 7">USBA-857</strain>
    </source>
</reference>
<feature type="domain" description="GGDEF" evidence="5">
    <location>
        <begin position="428"/>
        <end position="559"/>
    </location>
</feature>
<evidence type="ECO:0000313" key="6">
    <source>
        <dbReference type="EMBL" id="RAR62179.1"/>
    </source>
</evidence>
<dbReference type="PANTHER" id="PTHR45138">
    <property type="entry name" value="REGULATORY COMPONENTS OF SENSORY TRANSDUCTION SYSTEM"/>
    <property type="match status" value="1"/>
</dbReference>
<name>A0A328XQK2_9GAMM</name>
<sequence>MPHDSWLRCAAALHNDVYLLLDHQLRISEQLGTLTDVDTTDLSGQMLTDCVAPDGMAALETTLSALLIRRLPGEVTTLWPNGNQTHWKAMPTPTAGLVLSRVRERQAGLGHDSLVSMIDALPVMVASIDNELRYRFVNASYEAFFGKTRGTLCGQHIEVILGEATWKRLTPFYERVLSGERVQYEETLPLKDGSVLECRVQYVPDMAADGSVKGFFAAIEDVSEYGATIRLLKQIHHIVHNRPDEHDSTIDDLLTLALDFLGLEIGIVSQVSGDIYKVRHVVSQQSGLEPGAQFSLGETFCCLTLEADDVLGTVHAGENPLFQGHPCYQRFPLESYIGVPLIINGEVWGTLNFSSPKARQMSFTALEIELVRLVGDAVEHLITRYLTSERWAKEREAINHLALTDALTGLPNRARIDRALDEAITRRYAISLAIIDIDFFKRINDRHGHDVGDRVLRGVADTLAEGVREGDLIGRLGGEEFMLLMHATPLFTARRVAERLRRAVESFSLPMDPEPPLSVTISLGLTQGRQDDDAASLYQRADHALYMAKHRGRNRIEVL</sequence>
<dbReference type="SMART" id="SM00065">
    <property type="entry name" value="GAF"/>
    <property type="match status" value="1"/>
</dbReference>
<feature type="domain" description="PAC" evidence="4">
    <location>
        <begin position="182"/>
        <end position="234"/>
    </location>
</feature>
<evidence type="ECO:0000259" key="4">
    <source>
        <dbReference type="PROSITE" id="PS50113"/>
    </source>
</evidence>
<dbReference type="SUPFAM" id="SSF55781">
    <property type="entry name" value="GAF domain-like"/>
    <property type="match status" value="1"/>
</dbReference>
<dbReference type="FunFam" id="3.30.70.270:FF:000001">
    <property type="entry name" value="Diguanylate cyclase domain protein"/>
    <property type="match status" value="1"/>
</dbReference>
<dbReference type="InterPro" id="IPR029787">
    <property type="entry name" value="Nucleotide_cyclase"/>
</dbReference>
<dbReference type="PROSITE" id="PS50113">
    <property type="entry name" value="PAC"/>
    <property type="match status" value="1"/>
</dbReference>
<proteinExistence type="predicted"/>
<dbReference type="PANTHER" id="PTHR45138:SF9">
    <property type="entry name" value="DIGUANYLATE CYCLASE DGCM-RELATED"/>
    <property type="match status" value="1"/>
</dbReference>
<gene>
    <name evidence="6" type="ORF">BCL93_104156</name>
</gene>
<dbReference type="Pfam" id="PF08448">
    <property type="entry name" value="PAS_4"/>
    <property type="match status" value="1"/>
</dbReference>
<dbReference type="InterPro" id="IPR050469">
    <property type="entry name" value="Diguanylate_Cyclase"/>
</dbReference>
<protein>
    <recommendedName>
        <fullName evidence="2">diguanylate cyclase</fullName>
        <ecNumber evidence="2">2.7.7.65</ecNumber>
    </recommendedName>
</protein>
<dbReference type="InterPro" id="IPR013656">
    <property type="entry name" value="PAS_4"/>
</dbReference>
<dbReference type="AlphaFoldDB" id="A0A328XQK2"/>
<dbReference type="EC" id="2.7.7.65" evidence="2"/>
<dbReference type="RefSeq" id="WP_112054654.1">
    <property type="nucleotide sequence ID" value="NZ_QLSX01000004.1"/>
</dbReference>
<dbReference type="SMART" id="SM00267">
    <property type="entry name" value="GGDEF"/>
    <property type="match status" value="1"/>
</dbReference>
<dbReference type="InterPro" id="IPR000700">
    <property type="entry name" value="PAS-assoc_C"/>
</dbReference>
<dbReference type="Gene3D" id="3.30.70.270">
    <property type="match status" value="1"/>
</dbReference>
<dbReference type="SUPFAM" id="SSF55785">
    <property type="entry name" value="PYP-like sensor domain (PAS domain)"/>
    <property type="match status" value="1"/>
</dbReference>